<dbReference type="Pfam" id="PF00891">
    <property type="entry name" value="Methyltransf_2"/>
    <property type="match status" value="1"/>
</dbReference>
<dbReference type="InterPro" id="IPR036388">
    <property type="entry name" value="WH-like_DNA-bd_sf"/>
</dbReference>
<keyword evidence="3" id="KW-1185">Reference proteome</keyword>
<evidence type="ECO:0000313" key="2">
    <source>
        <dbReference type="EMBL" id="KAF8885244.1"/>
    </source>
</evidence>
<dbReference type="GO" id="GO:0008171">
    <property type="term" value="F:O-methyltransferase activity"/>
    <property type="evidence" value="ECO:0007669"/>
    <property type="project" value="InterPro"/>
</dbReference>
<evidence type="ECO:0000313" key="3">
    <source>
        <dbReference type="Proteomes" id="UP000724874"/>
    </source>
</evidence>
<accession>A0A9P5NFW5</accession>
<dbReference type="SUPFAM" id="SSF53335">
    <property type="entry name" value="S-adenosyl-L-methionine-dependent methyltransferases"/>
    <property type="match status" value="1"/>
</dbReference>
<dbReference type="PANTHER" id="PTHR43712:SF5">
    <property type="entry name" value="O-METHYLTRANSFERASE ASQN-RELATED"/>
    <property type="match status" value="1"/>
</dbReference>
<reference evidence="2" key="1">
    <citation type="submission" date="2020-11" db="EMBL/GenBank/DDBJ databases">
        <authorList>
            <consortium name="DOE Joint Genome Institute"/>
            <person name="Ahrendt S."/>
            <person name="Riley R."/>
            <person name="Andreopoulos W."/>
            <person name="LaButti K."/>
            <person name="Pangilinan J."/>
            <person name="Ruiz-duenas F.J."/>
            <person name="Barrasa J.M."/>
            <person name="Sanchez-Garcia M."/>
            <person name="Camarero S."/>
            <person name="Miyauchi S."/>
            <person name="Serrano A."/>
            <person name="Linde D."/>
            <person name="Babiker R."/>
            <person name="Drula E."/>
            <person name="Ayuso-Fernandez I."/>
            <person name="Pacheco R."/>
            <person name="Padilla G."/>
            <person name="Ferreira P."/>
            <person name="Barriuso J."/>
            <person name="Kellner H."/>
            <person name="Castanera R."/>
            <person name="Alfaro M."/>
            <person name="Ramirez L."/>
            <person name="Pisabarro A.G."/>
            <person name="Kuo A."/>
            <person name="Tritt A."/>
            <person name="Lipzen A."/>
            <person name="He G."/>
            <person name="Yan M."/>
            <person name="Ng V."/>
            <person name="Cullen D."/>
            <person name="Martin F."/>
            <person name="Rosso M.-N."/>
            <person name="Henrissat B."/>
            <person name="Hibbett D."/>
            <person name="Martinez A.T."/>
            <person name="Grigoriev I.V."/>
        </authorList>
    </citation>
    <scope>NUCLEOTIDE SEQUENCE</scope>
    <source>
        <strain evidence="2">AH 44721</strain>
    </source>
</reference>
<dbReference type="InterPro" id="IPR036390">
    <property type="entry name" value="WH_DNA-bd_sf"/>
</dbReference>
<sequence length="338" mass="37309">MPQADPICEITVLASLITSAVQDVVREYSNAGHILPSLNSTQPGPLDAPHLYEEPACLLVVTSAKSILLGKPDGMPLIELAKQTGIDSGKLGRILRMLAMKHCFKEVKPDVFANNRLSMQLVSTNPVSVLVGHMTASSTSPHDTHTIAGLILPPQRFVQAMVGWGEIYAWGRVSKDAVICDVGGGNGHATLCLMKEFPHLKVVLQDTPVYWNAQYPQTVEKQRVHFAPIDFFVDEPVPKCDFYYAMDNGSHLLIHAFVLQHTVRDSTNSSLEQVPEPLLANYGMGKIRLYQQDINMMTLVSSKERTLEEFVNLAKQGGFRFEHLWDSGEAGLLEFSVA</sequence>
<dbReference type="EMBL" id="JADNYJ010000103">
    <property type="protein sequence ID" value="KAF8885244.1"/>
    <property type="molecule type" value="Genomic_DNA"/>
</dbReference>
<dbReference type="OrthoDB" id="1606438at2759"/>
<name>A0A9P5NFW5_GYMJU</name>
<dbReference type="InterPro" id="IPR029063">
    <property type="entry name" value="SAM-dependent_MTases_sf"/>
</dbReference>
<comment type="caution">
    <text evidence="2">The sequence shown here is derived from an EMBL/GenBank/DDBJ whole genome shotgun (WGS) entry which is preliminary data.</text>
</comment>
<gene>
    <name evidence="2" type="ORF">CPB84DRAFT_1816858</name>
</gene>
<organism evidence="2 3">
    <name type="scientific">Gymnopilus junonius</name>
    <name type="common">Spectacular rustgill mushroom</name>
    <name type="synonym">Gymnopilus spectabilis subsp. junonius</name>
    <dbReference type="NCBI Taxonomy" id="109634"/>
    <lineage>
        <taxon>Eukaryota</taxon>
        <taxon>Fungi</taxon>
        <taxon>Dikarya</taxon>
        <taxon>Basidiomycota</taxon>
        <taxon>Agaricomycotina</taxon>
        <taxon>Agaricomycetes</taxon>
        <taxon>Agaricomycetidae</taxon>
        <taxon>Agaricales</taxon>
        <taxon>Agaricineae</taxon>
        <taxon>Hymenogastraceae</taxon>
        <taxon>Gymnopilus</taxon>
    </lineage>
</organism>
<dbReference type="Gene3D" id="1.10.10.10">
    <property type="entry name" value="Winged helix-like DNA-binding domain superfamily/Winged helix DNA-binding domain"/>
    <property type="match status" value="1"/>
</dbReference>
<dbReference type="Gene3D" id="3.40.50.150">
    <property type="entry name" value="Vaccinia Virus protein VP39"/>
    <property type="match status" value="1"/>
</dbReference>
<dbReference type="AlphaFoldDB" id="A0A9P5NFW5"/>
<evidence type="ECO:0000259" key="1">
    <source>
        <dbReference type="Pfam" id="PF00891"/>
    </source>
</evidence>
<dbReference type="InterPro" id="IPR001077">
    <property type="entry name" value="COMT_C"/>
</dbReference>
<dbReference type="SUPFAM" id="SSF46785">
    <property type="entry name" value="Winged helix' DNA-binding domain"/>
    <property type="match status" value="1"/>
</dbReference>
<feature type="domain" description="O-methyltransferase C-terminal" evidence="1">
    <location>
        <begin position="177"/>
        <end position="320"/>
    </location>
</feature>
<dbReference type="Proteomes" id="UP000724874">
    <property type="component" value="Unassembled WGS sequence"/>
</dbReference>
<proteinExistence type="predicted"/>
<protein>
    <recommendedName>
        <fullName evidence="1">O-methyltransferase C-terminal domain-containing protein</fullName>
    </recommendedName>
</protein>
<dbReference type="PANTHER" id="PTHR43712">
    <property type="entry name" value="PUTATIVE (AFU_ORTHOLOGUE AFUA_4G14580)-RELATED"/>
    <property type="match status" value="1"/>
</dbReference>